<name>A6TN17_ALKMQ</name>
<reference evidence="2" key="1">
    <citation type="journal article" date="2016" name="Genome Announc.">
        <title>Complete genome sequence of Alkaliphilus metalliredigens strain QYMF, an alkaliphilic and metal-reducing bacterium isolated from borax-contaminated leachate ponds.</title>
        <authorList>
            <person name="Hwang C."/>
            <person name="Copeland A."/>
            <person name="Lucas S."/>
            <person name="Lapidus A."/>
            <person name="Barry K."/>
            <person name="Detter J.C."/>
            <person name="Glavina Del Rio T."/>
            <person name="Hammon N."/>
            <person name="Israni S."/>
            <person name="Dalin E."/>
            <person name="Tice H."/>
            <person name="Pitluck S."/>
            <person name="Chertkov O."/>
            <person name="Brettin T."/>
            <person name="Bruce D."/>
            <person name="Han C."/>
            <person name="Schmutz J."/>
            <person name="Larimer F."/>
            <person name="Land M.L."/>
            <person name="Hauser L."/>
            <person name="Kyrpides N."/>
            <person name="Mikhailova N."/>
            <person name="Ye Q."/>
            <person name="Zhou J."/>
            <person name="Richardson P."/>
            <person name="Fields M.W."/>
        </authorList>
    </citation>
    <scope>NUCLEOTIDE SEQUENCE [LARGE SCALE GENOMIC DNA]</scope>
    <source>
        <strain evidence="2">QYMF</strain>
    </source>
</reference>
<dbReference type="STRING" id="293826.Amet_1385"/>
<dbReference type="eggNOG" id="ENOG5033IGH">
    <property type="taxonomic scope" value="Bacteria"/>
</dbReference>
<dbReference type="KEGG" id="amt:Amet_1385"/>
<dbReference type="HOGENOM" id="CLU_2952419_0_0_9"/>
<organism evidence="1 2">
    <name type="scientific">Alkaliphilus metalliredigens (strain QYMF)</name>
    <dbReference type="NCBI Taxonomy" id="293826"/>
    <lineage>
        <taxon>Bacteria</taxon>
        <taxon>Bacillati</taxon>
        <taxon>Bacillota</taxon>
        <taxon>Clostridia</taxon>
        <taxon>Peptostreptococcales</taxon>
        <taxon>Natronincolaceae</taxon>
        <taxon>Alkaliphilus</taxon>
    </lineage>
</organism>
<protein>
    <submittedName>
        <fullName evidence="1">Uncharacterized protein</fullName>
    </submittedName>
</protein>
<sequence length="66" mass="7634">MEGGYDVQHKFMVRTDRGLSKPIPRAEAIEMVKDYSSQGVEAYIVSEDEGKRIEKNNNQFNTPKWN</sequence>
<dbReference type="EMBL" id="CP000724">
    <property type="protein sequence ID" value="ABR47585.1"/>
    <property type="molecule type" value="Genomic_DNA"/>
</dbReference>
<evidence type="ECO:0000313" key="2">
    <source>
        <dbReference type="Proteomes" id="UP000001572"/>
    </source>
</evidence>
<evidence type="ECO:0000313" key="1">
    <source>
        <dbReference type="EMBL" id="ABR47585.1"/>
    </source>
</evidence>
<keyword evidence="2" id="KW-1185">Reference proteome</keyword>
<dbReference type="Proteomes" id="UP000001572">
    <property type="component" value="Chromosome"/>
</dbReference>
<proteinExistence type="predicted"/>
<gene>
    <name evidence="1" type="ordered locus">Amet_1385</name>
</gene>
<dbReference type="AlphaFoldDB" id="A6TN17"/>
<accession>A6TN17</accession>